<organism evidence="1 2">
    <name type="scientific">Fusarium circinatum</name>
    <name type="common">Pitch canker fungus</name>
    <name type="synonym">Gibberella circinata</name>
    <dbReference type="NCBI Taxonomy" id="48490"/>
    <lineage>
        <taxon>Eukaryota</taxon>
        <taxon>Fungi</taxon>
        <taxon>Dikarya</taxon>
        <taxon>Ascomycota</taxon>
        <taxon>Pezizomycotina</taxon>
        <taxon>Sordariomycetes</taxon>
        <taxon>Hypocreomycetidae</taxon>
        <taxon>Hypocreales</taxon>
        <taxon>Nectriaceae</taxon>
        <taxon>Fusarium</taxon>
        <taxon>Fusarium fujikuroi species complex</taxon>
    </lineage>
</organism>
<reference evidence="1 2" key="2">
    <citation type="submission" date="2020-05" db="EMBL/GenBank/DDBJ databases">
        <title>Identification and distribution of gene clusters putatively required for synthesis of sphingolipid metabolism inhibitors in phylogenetically diverse species of the filamentous fungus Fusarium.</title>
        <authorList>
            <person name="Kim H.-S."/>
            <person name="Busman M."/>
            <person name="Brown D.W."/>
            <person name="Divon H."/>
            <person name="Uhlig S."/>
            <person name="Proctor R.H."/>
        </authorList>
    </citation>
    <scope>NUCLEOTIDE SEQUENCE [LARGE SCALE GENOMIC DNA]</scope>
    <source>
        <strain evidence="1 2">NRRL 25331</strain>
    </source>
</reference>
<proteinExistence type="predicted"/>
<comment type="caution">
    <text evidence="1">The sequence shown here is derived from an EMBL/GenBank/DDBJ whole genome shotgun (WGS) entry which is preliminary data.</text>
</comment>
<dbReference type="EMBL" id="JAAQPE010000136">
    <property type="protein sequence ID" value="KAF5683971.1"/>
    <property type="molecule type" value="Genomic_DNA"/>
</dbReference>
<gene>
    <name evidence="1" type="ORF">FCIRC_4184</name>
</gene>
<sequence>MARPHLVTLPYEVRDKIFQEYFRVEGGYVFSSASEKLTTADGQPIDFSLMYTCRSIANDTKRLPFELNNISFSTLFSPELRARAGRHQFLSHFLCILKVDLICLLQGPEMSPELEEAIEERFPHMMPGFKNRLESLYHRRFRQNPTVRKGSAFRYWELGRDTSEIIKDFGDESIRGWGKNVSMAREAIAFSFRFLGERQYFELADLLNKAFPGWKGSNNQQDLFDLTLDPWDIPSKALLTRIGSLLRDDVIWRRVKDWHYGVRAKYRFSATAVAIRFFHQLSTEQRLHLRRITLIEDEYAVCSPSTHAMGLIQFCKDNPKLRIRRHLKLCRRIPAALHPCWDMIGYSTLATPHSQRRNQGGGEDIVPEFAVNGIAIWLEEAITLPDAGMPRNSYTLCFDGEPDKSFFSDIFQNILLRQDALIQASQELLRMRPHQFNTLVSPPYQRWHSGHLSKAVKYLTDHHADSIDSFPLICSNFHPGQPFDVESFIQERLEWTSGNWTTEDWRSSFHLRQCPSTFGSWHDNLESFYEFQTPRVFLPSGNMREL</sequence>
<evidence type="ECO:0000313" key="1">
    <source>
        <dbReference type="EMBL" id="KAF5683971.1"/>
    </source>
</evidence>
<reference evidence="2" key="1">
    <citation type="journal article" date="2020" name="BMC Genomics">
        <title>Correction to: Identification and distribution of gene clusters required for synthesis of sphingolipid metabolism inhibitors in diverse species of the filamentous fungus Fusarium.</title>
        <authorList>
            <person name="Kim H.S."/>
            <person name="Lohmar J.M."/>
            <person name="Busman M."/>
            <person name="Brown D.W."/>
            <person name="Naumann T.A."/>
            <person name="Divon H.H."/>
            <person name="Lysoe E."/>
            <person name="Uhlig S."/>
            <person name="Proctor R.H."/>
        </authorList>
    </citation>
    <scope>NUCLEOTIDE SEQUENCE [LARGE SCALE GENOMIC DNA]</scope>
    <source>
        <strain evidence="2">NRRL 25331</strain>
    </source>
</reference>
<evidence type="ECO:0000313" key="2">
    <source>
        <dbReference type="Proteomes" id="UP000572754"/>
    </source>
</evidence>
<keyword evidence="2" id="KW-1185">Reference proteome</keyword>
<dbReference type="AlphaFoldDB" id="A0A8H5X5F2"/>
<protein>
    <submittedName>
        <fullName evidence="1">Uncharacterized protein</fullName>
    </submittedName>
</protein>
<dbReference type="Proteomes" id="UP000572754">
    <property type="component" value="Unassembled WGS sequence"/>
</dbReference>
<name>A0A8H5X5F2_FUSCI</name>
<accession>A0A8H5X5F2</accession>